<dbReference type="AlphaFoldDB" id="A0A212LB97"/>
<gene>
    <name evidence="1" type="ORF">KL86DES1_22144</name>
</gene>
<accession>A0A212LB97</accession>
<protein>
    <submittedName>
        <fullName evidence="1">Uncharacterized protein</fullName>
    </submittedName>
</protein>
<sequence length="92" mass="10504">MVTSIETPVRARGGPSFIFARRGKGRVRFIFSFLRPALGPSLSGPWAVRFWHVPAGDYRITLDTHVSRLCAQLEQINFEMRSISKFSFSQKM</sequence>
<proteinExistence type="predicted"/>
<evidence type="ECO:0000313" key="1">
    <source>
        <dbReference type="EMBL" id="SCM74770.1"/>
    </source>
</evidence>
<name>A0A212LB97_9BACT</name>
<organism evidence="1">
    <name type="scientific">uncultured Desulfovibrio sp</name>
    <dbReference type="NCBI Taxonomy" id="167968"/>
    <lineage>
        <taxon>Bacteria</taxon>
        <taxon>Pseudomonadati</taxon>
        <taxon>Thermodesulfobacteriota</taxon>
        <taxon>Desulfovibrionia</taxon>
        <taxon>Desulfovibrionales</taxon>
        <taxon>Desulfovibrionaceae</taxon>
        <taxon>Desulfovibrio</taxon>
        <taxon>environmental samples</taxon>
    </lineage>
</organism>
<reference evidence="1" key="1">
    <citation type="submission" date="2016-08" db="EMBL/GenBank/DDBJ databases">
        <authorList>
            <person name="Seilhamer J.J."/>
        </authorList>
    </citation>
    <scope>NUCLEOTIDE SEQUENCE</scope>
    <source>
        <strain evidence="1">86-1</strain>
    </source>
</reference>
<dbReference type="EMBL" id="FMJC01000002">
    <property type="protein sequence ID" value="SCM74770.1"/>
    <property type="molecule type" value="Genomic_DNA"/>
</dbReference>